<organism evidence="3 4">
    <name type="scientific">Paracoccus panacisoli</name>
    <dbReference type="NCBI Taxonomy" id="1510163"/>
    <lineage>
        <taxon>Bacteria</taxon>
        <taxon>Pseudomonadati</taxon>
        <taxon>Pseudomonadota</taxon>
        <taxon>Alphaproteobacteria</taxon>
        <taxon>Rhodobacterales</taxon>
        <taxon>Paracoccaceae</taxon>
        <taxon>Paracoccus</taxon>
    </lineage>
</organism>
<dbReference type="InterPro" id="IPR028098">
    <property type="entry name" value="Glyco_trans_4-like_N"/>
</dbReference>
<protein>
    <submittedName>
        <fullName evidence="3">Glycosyltransferase family 4 protein</fullName>
    </submittedName>
</protein>
<evidence type="ECO:0000313" key="3">
    <source>
        <dbReference type="EMBL" id="MFC0813014.1"/>
    </source>
</evidence>
<dbReference type="SUPFAM" id="SSF53756">
    <property type="entry name" value="UDP-Glycosyltransferase/glycogen phosphorylase"/>
    <property type="match status" value="1"/>
</dbReference>
<keyword evidence="4" id="KW-1185">Reference proteome</keyword>
<comment type="caution">
    <text evidence="3">The sequence shown here is derived from an EMBL/GenBank/DDBJ whole genome shotgun (WGS) entry which is preliminary data.</text>
</comment>
<gene>
    <name evidence="3" type="ORF">ACFHYO_12960</name>
</gene>
<sequence length="430" mass="48996">MSRKHRILVTAHGYPDFHLGGGELAAYNLFKTYGDRPDVEAAFFLARHDRGRGPNGSISLRRTNEYLWEQTVYDWFRLKAANPQSLFDGFADLIRQLRPTIVHAHHYLHLGLEYLQVIKRIDPFIRIVLTLHEYAAICFNQGQMIKTGSNRLCFRESPDDCNRCFPEITPEDFWLRKHRYQSYFDLVDQFVTPSDFLRERYIAWGISPERIVTIENGQATREPLPPRPLAEGETRNRFAFFGQINPFKGVHVLLQALSGLRRSERRRIVLEVHGANLEYQTPEFRETIARLSGPLEQDGTVQWIGPYQPFQMASRMAAVDWVVVPSLWWENSPMVIQEAFTLGRPVIGSDIGGMAEKITHGVDGVHVPVGNSRAWGDTLLRLARDDSSEWDRLRAGIRAPIGYADCAEAHMALIGPAMPGERRVMASAGA</sequence>
<dbReference type="Gene3D" id="3.40.50.2000">
    <property type="entry name" value="Glycogen Phosphorylase B"/>
    <property type="match status" value="2"/>
</dbReference>
<dbReference type="Pfam" id="PF13439">
    <property type="entry name" value="Glyco_transf_4"/>
    <property type="match status" value="1"/>
</dbReference>
<evidence type="ECO:0000259" key="2">
    <source>
        <dbReference type="Pfam" id="PF13439"/>
    </source>
</evidence>
<dbReference type="Pfam" id="PF00534">
    <property type="entry name" value="Glycos_transf_1"/>
    <property type="match status" value="1"/>
</dbReference>
<dbReference type="InterPro" id="IPR001296">
    <property type="entry name" value="Glyco_trans_1"/>
</dbReference>
<dbReference type="CDD" id="cd03823">
    <property type="entry name" value="GT4_ExpE7-like"/>
    <property type="match status" value="1"/>
</dbReference>
<dbReference type="RefSeq" id="WP_394320930.1">
    <property type="nucleotide sequence ID" value="NZ_JBHMQU010000068.1"/>
</dbReference>
<dbReference type="PANTHER" id="PTHR45947">
    <property type="entry name" value="SULFOQUINOVOSYL TRANSFERASE SQD2"/>
    <property type="match status" value="1"/>
</dbReference>
<accession>A0ABV6T8H4</accession>
<name>A0ABV6T8H4_9RHOB</name>
<evidence type="ECO:0000259" key="1">
    <source>
        <dbReference type="Pfam" id="PF00534"/>
    </source>
</evidence>
<feature type="domain" description="Glycosyl transferase family 1" evidence="1">
    <location>
        <begin position="229"/>
        <end position="386"/>
    </location>
</feature>
<dbReference type="EMBL" id="JBHMQU010000068">
    <property type="protein sequence ID" value="MFC0813014.1"/>
    <property type="molecule type" value="Genomic_DNA"/>
</dbReference>
<dbReference type="Proteomes" id="UP001589920">
    <property type="component" value="Unassembled WGS sequence"/>
</dbReference>
<dbReference type="PANTHER" id="PTHR45947:SF13">
    <property type="entry name" value="TRANSFERASE"/>
    <property type="match status" value="1"/>
</dbReference>
<feature type="domain" description="Glycosyltransferase subfamily 4-like N-terminal" evidence="2">
    <location>
        <begin position="85"/>
        <end position="217"/>
    </location>
</feature>
<dbReference type="InterPro" id="IPR050194">
    <property type="entry name" value="Glycosyltransferase_grp1"/>
</dbReference>
<proteinExistence type="predicted"/>
<evidence type="ECO:0000313" key="4">
    <source>
        <dbReference type="Proteomes" id="UP001589920"/>
    </source>
</evidence>
<reference evidence="3 4" key="1">
    <citation type="submission" date="2024-09" db="EMBL/GenBank/DDBJ databases">
        <authorList>
            <person name="Sun Q."/>
            <person name="Mori K."/>
        </authorList>
    </citation>
    <scope>NUCLEOTIDE SEQUENCE [LARGE SCALE GENOMIC DNA]</scope>
    <source>
        <strain evidence="3 4">KCTC 42086</strain>
    </source>
</reference>